<keyword evidence="5" id="KW-1185">Reference proteome</keyword>
<evidence type="ECO:0000313" key="4">
    <source>
        <dbReference type="EMBL" id="QXJ26530.1"/>
    </source>
</evidence>
<dbReference type="Pfam" id="PF09851">
    <property type="entry name" value="SHOCT"/>
    <property type="match status" value="1"/>
</dbReference>
<protein>
    <submittedName>
        <fullName evidence="4">SHOCT domain-containing protein</fullName>
    </submittedName>
</protein>
<gene>
    <name evidence="4" type="ORF">AGRA3207_003069</name>
</gene>
<feature type="region of interest" description="Disordered" evidence="1">
    <location>
        <begin position="111"/>
        <end position="156"/>
    </location>
</feature>
<dbReference type="Pfam" id="PF03703">
    <property type="entry name" value="bPH_2"/>
    <property type="match status" value="1"/>
</dbReference>
<name>A0ABX8R612_9ACTN</name>
<evidence type="ECO:0000313" key="5">
    <source>
        <dbReference type="Proteomes" id="UP001049518"/>
    </source>
</evidence>
<dbReference type="EMBL" id="CP059572">
    <property type="protein sequence ID" value="QXJ26530.1"/>
    <property type="molecule type" value="Genomic_DNA"/>
</dbReference>
<accession>A0ABX8R612</accession>
<feature type="compositionally biased region" description="Low complexity" evidence="1">
    <location>
        <begin position="129"/>
        <end position="145"/>
    </location>
</feature>
<dbReference type="InterPro" id="IPR005182">
    <property type="entry name" value="YdbS-like_PH"/>
</dbReference>
<proteinExistence type="predicted"/>
<feature type="compositionally biased region" description="Basic and acidic residues" evidence="1">
    <location>
        <begin position="119"/>
        <end position="128"/>
    </location>
</feature>
<sequence length="194" mass="21657">MTEPLGEEQTVWEGESLNIAARVSNGRLTRHYRLTTRHLHYETGGLVSSQEKVLLTEITDVRVTQGLRDRTRNTGTVRVDYKRPSGAWDMAMLDTVEDPARVRELINEMARRARAAAPPEEKASEGPSRRSPSPARRSPAPAPASQDPQHKVSSAINNTDKLVELLNQLGALRQAGILSDEEFEAKKKQLLDRL</sequence>
<dbReference type="Proteomes" id="UP001049518">
    <property type="component" value="Chromosome"/>
</dbReference>
<organism evidence="4 5">
    <name type="scientific">Actinomadura graeca</name>
    <dbReference type="NCBI Taxonomy" id="2750812"/>
    <lineage>
        <taxon>Bacteria</taxon>
        <taxon>Bacillati</taxon>
        <taxon>Actinomycetota</taxon>
        <taxon>Actinomycetes</taxon>
        <taxon>Streptosporangiales</taxon>
        <taxon>Thermomonosporaceae</taxon>
        <taxon>Actinomadura</taxon>
    </lineage>
</organism>
<evidence type="ECO:0000259" key="3">
    <source>
        <dbReference type="Pfam" id="PF09851"/>
    </source>
</evidence>
<evidence type="ECO:0000256" key="1">
    <source>
        <dbReference type="SAM" id="MobiDB-lite"/>
    </source>
</evidence>
<feature type="domain" description="SHOCT" evidence="3">
    <location>
        <begin position="166"/>
        <end position="191"/>
    </location>
</feature>
<dbReference type="RefSeq" id="WP_231335316.1">
    <property type="nucleotide sequence ID" value="NZ_CP059572.1"/>
</dbReference>
<dbReference type="InterPro" id="IPR018649">
    <property type="entry name" value="SHOCT"/>
</dbReference>
<evidence type="ECO:0000259" key="2">
    <source>
        <dbReference type="Pfam" id="PF03703"/>
    </source>
</evidence>
<reference evidence="4" key="1">
    <citation type="submission" date="2020-07" db="EMBL/GenBank/DDBJ databases">
        <authorList>
            <person name="Tarantini F.S."/>
            <person name="Hong K.W."/>
            <person name="Chan K.G."/>
        </authorList>
    </citation>
    <scope>NUCLEOTIDE SEQUENCE</scope>
    <source>
        <strain evidence="4">32-07</strain>
    </source>
</reference>
<feature type="domain" description="YdbS-like PH" evidence="2">
    <location>
        <begin position="29"/>
        <end position="105"/>
    </location>
</feature>